<keyword evidence="2" id="KW-1185">Reference proteome</keyword>
<protein>
    <submittedName>
        <fullName evidence="1">Caspase domain-containing protein</fullName>
    </submittedName>
</protein>
<sequence length="677" mass="73836">MSSTVYSTAMSALDVLVALLRRKDNQTTQQVSPLHALIIGIDKYKSGLIDNLRGAVADADAIASYVRNQLKVPQAQIINLRNQDATRHAIIQALKGLRDIASIRHNDPILIYFAGHGSTAPCPSGWHSSDGRIQLIVPYDALTRDASTNHLIEHPETGKGDNITVIFDCCFSGSGTRDSPPVSVDDPTLLERGFESTTAVSALLDKNIWGAVPCDRALSIAAGFAHTGSKSHVLLAACGDGETAKEHRGRGLFTTVLLDALNSLSTDKTTYLDLMKRVMDLPDQTPQCEGEHADRILFNARAPSKARTTHRVIRRDGAYIIDAGEIQALTPNMKFAVYSSPIFTTEDQSLGTLRATVVHPFTTDAVLTEPFGALATIPDSTSLFALQTTVGRGYSMKLYIPVDPRLHSVFEAAARELETHYPTQLPILFVDDAEKAHLRIALDESDDAVRYEIGDPLITRFGPTRLLGTTPLDAAHVQPVLHAAAHFFQYLHHSPKKNLLRKKVTVEVPRLEASGEVDDNLYDTMQPASEPSLVVDGRVNVEADGKTKYGVTVKNDFNAPLFVSVFFFDCGTLSIQPYYISPVASRHVPSLPGKGMLPIGYGDGGGRPYNYTLSPGEDIELGFLKIFISTQFVDLREIRQSSPLNGERVANENVPSPAPVWDTITIAIVQRRKTAPA</sequence>
<evidence type="ECO:0000313" key="2">
    <source>
        <dbReference type="Proteomes" id="UP000814128"/>
    </source>
</evidence>
<proteinExistence type="predicted"/>
<reference evidence="1" key="1">
    <citation type="submission" date="2021-02" db="EMBL/GenBank/DDBJ databases">
        <authorList>
            <consortium name="DOE Joint Genome Institute"/>
            <person name="Ahrendt S."/>
            <person name="Looney B.P."/>
            <person name="Miyauchi S."/>
            <person name="Morin E."/>
            <person name="Drula E."/>
            <person name="Courty P.E."/>
            <person name="Chicoki N."/>
            <person name="Fauchery L."/>
            <person name="Kohler A."/>
            <person name="Kuo A."/>
            <person name="Labutti K."/>
            <person name="Pangilinan J."/>
            <person name="Lipzen A."/>
            <person name="Riley R."/>
            <person name="Andreopoulos W."/>
            <person name="He G."/>
            <person name="Johnson J."/>
            <person name="Barry K.W."/>
            <person name="Grigoriev I.V."/>
            <person name="Nagy L."/>
            <person name="Hibbett D."/>
            <person name="Henrissat B."/>
            <person name="Matheny P.B."/>
            <person name="Labbe J."/>
            <person name="Martin F."/>
        </authorList>
    </citation>
    <scope>NUCLEOTIDE SEQUENCE</scope>
    <source>
        <strain evidence="1">EC-137</strain>
    </source>
</reference>
<accession>A0ACB8QEV1</accession>
<dbReference type="Proteomes" id="UP000814128">
    <property type="component" value="Unassembled WGS sequence"/>
</dbReference>
<evidence type="ECO:0000313" key="1">
    <source>
        <dbReference type="EMBL" id="KAI0030187.1"/>
    </source>
</evidence>
<name>A0ACB8QEV1_9AGAM</name>
<comment type="caution">
    <text evidence="1">The sequence shown here is derived from an EMBL/GenBank/DDBJ whole genome shotgun (WGS) entry which is preliminary data.</text>
</comment>
<organism evidence="1 2">
    <name type="scientific">Vararia minispora EC-137</name>
    <dbReference type="NCBI Taxonomy" id="1314806"/>
    <lineage>
        <taxon>Eukaryota</taxon>
        <taxon>Fungi</taxon>
        <taxon>Dikarya</taxon>
        <taxon>Basidiomycota</taxon>
        <taxon>Agaricomycotina</taxon>
        <taxon>Agaricomycetes</taxon>
        <taxon>Russulales</taxon>
        <taxon>Lachnocladiaceae</taxon>
        <taxon>Vararia</taxon>
    </lineage>
</organism>
<reference evidence="1" key="2">
    <citation type="journal article" date="2022" name="New Phytol.">
        <title>Evolutionary transition to the ectomycorrhizal habit in the genomes of a hyperdiverse lineage of mushroom-forming fungi.</title>
        <authorList>
            <person name="Looney B."/>
            <person name="Miyauchi S."/>
            <person name="Morin E."/>
            <person name="Drula E."/>
            <person name="Courty P.E."/>
            <person name="Kohler A."/>
            <person name="Kuo A."/>
            <person name="LaButti K."/>
            <person name="Pangilinan J."/>
            <person name="Lipzen A."/>
            <person name="Riley R."/>
            <person name="Andreopoulos W."/>
            <person name="He G."/>
            <person name="Johnson J."/>
            <person name="Nolan M."/>
            <person name="Tritt A."/>
            <person name="Barry K.W."/>
            <person name="Grigoriev I.V."/>
            <person name="Nagy L.G."/>
            <person name="Hibbett D."/>
            <person name="Henrissat B."/>
            <person name="Matheny P.B."/>
            <person name="Labbe J."/>
            <person name="Martin F.M."/>
        </authorList>
    </citation>
    <scope>NUCLEOTIDE SEQUENCE</scope>
    <source>
        <strain evidence="1">EC-137</strain>
    </source>
</reference>
<dbReference type="EMBL" id="MU273635">
    <property type="protein sequence ID" value="KAI0030187.1"/>
    <property type="molecule type" value="Genomic_DNA"/>
</dbReference>
<gene>
    <name evidence="1" type="ORF">K488DRAFT_72387</name>
</gene>